<dbReference type="PROSITE" id="PS51186">
    <property type="entry name" value="GNAT"/>
    <property type="match status" value="1"/>
</dbReference>
<dbReference type="EMBL" id="JACHFW010000004">
    <property type="protein sequence ID" value="MBB5264265.1"/>
    <property type="molecule type" value="Genomic_DNA"/>
</dbReference>
<gene>
    <name evidence="3" type="ORF">HNP82_001376</name>
</gene>
<dbReference type="InterPro" id="IPR000182">
    <property type="entry name" value="GNAT_dom"/>
</dbReference>
<dbReference type="Gene3D" id="3.40.630.30">
    <property type="match status" value="1"/>
</dbReference>
<dbReference type="RefSeq" id="WP_207720575.1">
    <property type="nucleotide sequence ID" value="NZ_JACHFW010000004.1"/>
</dbReference>
<keyword evidence="3" id="KW-0689">Ribosomal protein</keyword>
<name>A0A7W8M4Q8_9FIRM</name>
<comment type="caution">
    <text evidence="3">The sequence shown here is derived from an EMBL/GenBank/DDBJ whole genome shotgun (WGS) entry which is preliminary data.</text>
</comment>
<dbReference type="InterPro" id="IPR050769">
    <property type="entry name" value="NAT_camello-type"/>
</dbReference>
<dbReference type="GO" id="GO:0008080">
    <property type="term" value="F:N-acetyltransferase activity"/>
    <property type="evidence" value="ECO:0007669"/>
    <property type="project" value="InterPro"/>
</dbReference>
<accession>A0A7W8M4Q8</accession>
<dbReference type="Proteomes" id="UP000543642">
    <property type="component" value="Unassembled WGS sequence"/>
</dbReference>
<reference evidence="3 4" key="1">
    <citation type="submission" date="2020-08" db="EMBL/GenBank/DDBJ databases">
        <title>Genomic Encyclopedia of Type Strains, Phase IV (KMG-IV): sequencing the most valuable type-strain genomes for metagenomic binning, comparative biology and taxonomic classification.</title>
        <authorList>
            <person name="Goeker M."/>
        </authorList>
    </citation>
    <scope>NUCLEOTIDE SEQUENCE [LARGE SCALE GENOMIC DNA]</scope>
    <source>
        <strain evidence="3 4">DSM 106146</strain>
    </source>
</reference>
<dbReference type="Pfam" id="PF13508">
    <property type="entry name" value="Acetyltransf_7"/>
    <property type="match status" value="1"/>
</dbReference>
<evidence type="ECO:0000256" key="1">
    <source>
        <dbReference type="ARBA" id="ARBA00022679"/>
    </source>
</evidence>
<dbReference type="SUPFAM" id="SSF55729">
    <property type="entry name" value="Acyl-CoA N-acyltransferases (Nat)"/>
    <property type="match status" value="1"/>
</dbReference>
<dbReference type="PANTHER" id="PTHR13947:SF37">
    <property type="entry name" value="LD18367P"/>
    <property type="match status" value="1"/>
</dbReference>
<feature type="domain" description="N-acetyltransferase" evidence="2">
    <location>
        <begin position="4"/>
        <end position="151"/>
    </location>
</feature>
<sequence length="151" mass="17066">MAQIQIRPYRPSDKGRLGAIHDAARKAELCLAGLEDAFLPFSQAAEREDFFQYPHIEVAVADGQVQGFIAYTDEEIAWLYVAPWMACRGIGRALIRRALESEPGIGAIEVLWGNEPAKKLYESFGFYVREVEEGVMPGNETFHVRVWCMSR</sequence>
<dbReference type="PANTHER" id="PTHR13947">
    <property type="entry name" value="GNAT FAMILY N-ACETYLTRANSFERASE"/>
    <property type="match status" value="1"/>
</dbReference>
<evidence type="ECO:0000259" key="2">
    <source>
        <dbReference type="PROSITE" id="PS51186"/>
    </source>
</evidence>
<dbReference type="AlphaFoldDB" id="A0A7W8M4Q8"/>
<evidence type="ECO:0000313" key="3">
    <source>
        <dbReference type="EMBL" id="MBB5264265.1"/>
    </source>
</evidence>
<keyword evidence="3" id="KW-0687">Ribonucleoprotein</keyword>
<dbReference type="InterPro" id="IPR016181">
    <property type="entry name" value="Acyl_CoA_acyltransferase"/>
</dbReference>
<proteinExistence type="predicted"/>
<dbReference type="GO" id="GO:0005840">
    <property type="term" value="C:ribosome"/>
    <property type="evidence" value="ECO:0007669"/>
    <property type="project" value="UniProtKB-KW"/>
</dbReference>
<keyword evidence="4" id="KW-1185">Reference proteome</keyword>
<dbReference type="CDD" id="cd04301">
    <property type="entry name" value="NAT_SF"/>
    <property type="match status" value="1"/>
</dbReference>
<protein>
    <submittedName>
        <fullName evidence="3">Ribosomal protein S18 acetylase RimI-like enzyme</fullName>
    </submittedName>
</protein>
<keyword evidence="1" id="KW-0808">Transferase</keyword>
<evidence type="ECO:0000313" key="4">
    <source>
        <dbReference type="Proteomes" id="UP000543642"/>
    </source>
</evidence>
<organism evidence="3 4">
    <name type="scientific">Catenibacillus scindens</name>
    <dbReference type="NCBI Taxonomy" id="673271"/>
    <lineage>
        <taxon>Bacteria</taxon>
        <taxon>Bacillati</taxon>
        <taxon>Bacillota</taxon>
        <taxon>Clostridia</taxon>
        <taxon>Lachnospirales</taxon>
        <taxon>Lachnospiraceae</taxon>
        <taxon>Catenibacillus</taxon>
    </lineage>
</organism>